<dbReference type="RefSeq" id="XP_044662566.1">
    <property type="nucleotide sequence ID" value="XM_044806631.1"/>
</dbReference>
<dbReference type="Proteomes" id="UP000825890">
    <property type="component" value="Unassembled WGS sequence"/>
</dbReference>
<dbReference type="OrthoDB" id="5386922at2759"/>
<proteinExistence type="predicted"/>
<keyword evidence="2" id="KW-1185">Reference proteome</keyword>
<organism evidence="1 2">
    <name type="scientific">Cercospora kikuchii</name>
    <dbReference type="NCBI Taxonomy" id="84275"/>
    <lineage>
        <taxon>Eukaryota</taxon>
        <taxon>Fungi</taxon>
        <taxon>Dikarya</taxon>
        <taxon>Ascomycota</taxon>
        <taxon>Pezizomycotina</taxon>
        <taxon>Dothideomycetes</taxon>
        <taxon>Dothideomycetidae</taxon>
        <taxon>Mycosphaerellales</taxon>
        <taxon>Mycosphaerellaceae</taxon>
        <taxon>Cercospora</taxon>
    </lineage>
</organism>
<dbReference type="PANTHER" id="PTHR33112">
    <property type="entry name" value="DOMAIN PROTEIN, PUTATIVE-RELATED"/>
    <property type="match status" value="1"/>
</dbReference>
<sequence>MDPEADGAVFACIEKTTEAGPTETRAWCLQERMLSARLVVFGPEQLVFSCVTGLITEQSGHCPQTLLHGPNAPLLSYKGLGAKAFDPEIRSLVLTSWYYAVSNYSTRQMSNPLDVFAAISGVARRAEQFRLGQYLAGLWSDDLLQGLLWLPKSSRMMWQVGASKRPTIATAYGDQVVTRAPSWSWAALQGPVFYGSADGEYFFSDKSRHRISPVHADPERWTLNERVGTSQLLMPECKLEFRAVLKQVRCSAVPAGIHLSRARCYLKNFGTDRILLLTPTADMYPGKIVAAGILDLEERHTGNLYCMQVVDTTWHKDQKQAEPFRVAMDVDRERFPLMVDGLLLTEQASSQGYVRVGSFKVLNHEYFDDRSGERVIELV</sequence>
<comment type="caution">
    <text evidence="1">The sequence shown here is derived from an EMBL/GenBank/DDBJ whole genome shotgun (WGS) entry which is preliminary data.</text>
</comment>
<dbReference type="PANTHER" id="PTHR33112:SF16">
    <property type="entry name" value="HETEROKARYON INCOMPATIBILITY DOMAIN-CONTAINING PROTEIN"/>
    <property type="match status" value="1"/>
</dbReference>
<dbReference type="GeneID" id="68296729"/>
<dbReference type="AlphaFoldDB" id="A0A9P3CSF5"/>
<evidence type="ECO:0008006" key="3">
    <source>
        <dbReference type="Google" id="ProtNLM"/>
    </source>
</evidence>
<evidence type="ECO:0000313" key="2">
    <source>
        <dbReference type="Proteomes" id="UP000825890"/>
    </source>
</evidence>
<evidence type="ECO:0000313" key="1">
    <source>
        <dbReference type="EMBL" id="GIZ48079.1"/>
    </source>
</evidence>
<name>A0A9P3CSF5_9PEZI</name>
<protein>
    <recommendedName>
        <fullName evidence="3">Heterokaryon incompatibility protein</fullName>
    </recommendedName>
</protein>
<dbReference type="EMBL" id="BOLY01000007">
    <property type="protein sequence ID" value="GIZ48079.1"/>
    <property type="molecule type" value="Genomic_DNA"/>
</dbReference>
<reference evidence="1 2" key="1">
    <citation type="submission" date="2021-01" db="EMBL/GenBank/DDBJ databases">
        <title>Cercospora kikuchii MAFF 305040 whole genome shotgun sequence.</title>
        <authorList>
            <person name="Kashiwa T."/>
            <person name="Suzuki T."/>
        </authorList>
    </citation>
    <scope>NUCLEOTIDE SEQUENCE [LARGE SCALE GENOMIC DNA]</scope>
    <source>
        <strain evidence="1 2">MAFF 305040</strain>
    </source>
</reference>
<accession>A0A9P3CSF5</accession>
<gene>
    <name evidence="1" type="ORF">CKM354_001115400</name>
</gene>